<dbReference type="Proteomes" id="UP000321393">
    <property type="component" value="Unassembled WGS sequence"/>
</dbReference>
<evidence type="ECO:0000313" key="1">
    <source>
        <dbReference type="EMBL" id="KAA0060797.1"/>
    </source>
</evidence>
<dbReference type="EMBL" id="SSTE01005189">
    <property type="protein sequence ID" value="KAA0060797.1"/>
    <property type="molecule type" value="Genomic_DNA"/>
</dbReference>
<accession>A0A5A7V1T1</accession>
<comment type="caution">
    <text evidence="1">The sequence shown here is derived from an EMBL/GenBank/DDBJ whole genome shotgun (WGS) entry which is preliminary data.</text>
</comment>
<gene>
    <name evidence="1" type="ORF">E6C27_scaffold137G00150</name>
</gene>
<proteinExistence type="predicted"/>
<evidence type="ECO:0000313" key="2">
    <source>
        <dbReference type="Proteomes" id="UP000321393"/>
    </source>
</evidence>
<name>A0A5A7V1T1_CUCMM</name>
<organism evidence="1 2">
    <name type="scientific">Cucumis melo var. makuwa</name>
    <name type="common">Oriental melon</name>
    <dbReference type="NCBI Taxonomy" id="1194695"/>
    <lineage>
        <taxon>Eukaryota</taxon>
        <taxon>Viridiplantae</taxon>
        <taxon>Streptophyta</taxon>
        <taxon>Embryophyta</taxon>
        <taxon>Tracheophyta</taxon>
        <taxon>Spermatophyta</taxon>
        <taxon>Magnoliopsida</taxon>
        <taxon>eudicotyledons</taxon>
        <taxon>Gunneridae</taxon>
        <taxon>Pentapetalae</taxon>
        <taxon>rosids</taxon>
        <taxon>fabids</taxon>
        <taxon>Cucurbitales</taxon>
        <taxon>Cucurbitaceae</taxon>
        <taxon>Benincaseae</taxon>
        <taxon>Cucumis</taxon>
    </lineage>
</organism>
<sequence>MTLRLGLVEKISRVSFGITTYLGLRSPTGPSVWHGYKYDSSDSTGSSQPDCLSVSSGYATDQFVLGVPLGHRRPDFVPTGAHVARVRECSSYWAGAEVRVRASWRVIGISCLRFMSEFRP</sequence>
<reference evidence="1 2" key="1">
    <citation type="submission" date="2019-08" db="EMBL/GenBank/DDBJ databases">
        <title>Draft genome sequences of two oriental melons (Cucumis melo L. var makuwa).</title>
        <authorList>
            <person name="Kwon S.-Y."/>
        </authorList>
    </citation>
    <scope>NUCLEOTIDE SEQUENCE [LARGE SCALE GENOMIC DNA]</scope>
    <source>
        <strain evidence="2">cv. SW 3</strain>
        <tissue evidence="1">Leaf</tissue>
    </source>
</reference>
<protein>
    <submittedName>
        <fullName evidence="1">Uncharacterized protein</fullName>
    </submittedName>
</protein>
<dbReference type="AlphaFoldDB" id="A0A5A7V1T1"/>